<keyword evidence="2 7" id="KW-0812">Transmembrane</keyword>
<feature type="compositionally biased region" description="Basic and acidic residues" evidence="9">
    <location>
        <begin position="177"/>
        <end position="196"/>
    </location>
</feature>
<dbReference type="GO" id="GO:0042407">
    <property type="term" value="P:cristae formation"/>
    <property type="evidence" value="ECO:0007669"/>
    <property type="project" value="TreeGrafter"/>
</dbReference>
<dbReference type="Proteomes" id="UP001075354">
    <property type="component" value="Chromosome 8"/>
</dbReference>
<evidence type="ECO:0000256" key="3">
    <source>
        <dbReference type="ARBA" id="ARBA00022792"/>
    </source>
</evidence>
<dbReference type="GO" id="GO:0061617">
    <property type="term" value="C:MICOS complex"/>
    <property type="evidence" value="ECO:0007669"/>
    <property type="project" value="TreeGrafter"/>
</dbReference>
<keyword evidence="11" id="KW-1185">Reference proteome</keyword>
<dbReference type="InterPro" id="IPR019133">
    <property type="entry name" value="MIC60"/>
</dbReference>
<comment type="subcellular location">
    <subcellularLocation>
        <location evidence="7">Mitochondrion inner membrane</location>
        <topology evidence="7">Single-pass membrane protein</topology>
    </subcellularLocation>
</comment>
<dbReference type="PANTHER" id="PTHR15415:SF7">
    <property type="entry name" value="MICOS COMPLEX SUBUNIT MIC60"/>
    <property type="match status" value="1"/>
</dbReference>
<keyword evidence="6" id="KW-0472">Membrane</keyword>
<sequence length="715" mass="81185">MLRSTSKFSRLRQVELGILHKPCRPSGPVRHSSSSNQSKKGGFGILKTLTGLTIVAGGTLSYAQYDPEFREWLNGQVPYTSDAIRILFQEDQTFSERFNTYLDGIQNWFGGWFSPNDAPPIKKVEIAPVLKKEIVPYTAPRSAIAPLLNGEIPPNSFPCSPHEKPWKEIRILAPEDHVRTITTSDKPKKNETKSESPKANTPQKLADLEAEITRHTKNAVETYNQAVNAIRDQARFVQELVSSDLNRLPPQLWPTLKEKSEICYNLLETAEENARNAKARMDEIERVLSSGEVAAPASVKEHLERNIKRMKTDIEKACQESEDEKLNSNVTKGLWSKVQEARRHWQEELETLFPGVNLDDQNIAGIANEIGQFALHSYVNVQYYQKELAKLEMTADKKLRDAIEKSTKSNDTSALVAAAVEVELESERRELDVQYQRKSMELRAACEQEIRKQLRVQTEIQSDHLRDSIKLKETEIERALRRELGNVLTEENTKYQLMLATLLGRMRGIQQGLQDFVKVDKSAQEAQDLWIACQVLYRNIQSSTGMQPLANEINSIQKIAESDDLVNAVVKTLPSEVITRGVYPLRILRERFLKVEKVARTLAAVPEDGGSLPLYLLSWVQSNLMWSDSELITKEELEDLPTAHEHLNNYDLLSRARFWVDRGDLTQALRYMNLLDGASKTVASEWMKEVRVYLECQQAATALITHASAKGLMYS</sequence>
<dbReference type="EMBL" id="JAPTSV010000008">
    <property type="protein sequence ID" value="KAJ1524784.1"/>
    <property type="molecule type" value="Genomic_DNA"/>
</dbReference>
<evidence type="ECO:0000256" key="5">
    <source>
        <dbReference type="ARBA" id="ARBA00023128"/>
    </source>
</evidence>
<feature type="region of interest" description="Disordered" evidence="9">
    <location>
        <begin position="177"/>
        <end position="202"/>
    </location>
</feature>
<evidence type="ECO:0000256" key="7">
    <source>
        <dbReference type="RuleBase" id="RU363000"/>
    </source>
</evidence>
<evidence type="ECO:0000313" key="10">
    <source>
        <dbReference type="EMBL" id="KAJ1524784.1"/>
    </source>
</evidence>
<organism evidence="10 11">
    <name type="scientific">Megalurothrips usitatus</name>
    <name type="common">bean blossom thrips</name>
    <dbReference type="NCBI Taxonomy" id="439358"/>
    <lineage>
        <taxon>Eukaryota</taxon>
        <taxon>Metazoa</taxon>
        <taxon>Ecdysozoa</taxon>
        <taxon>Arthropoda</taxon>
        <taxon>Hexapoda</taxon>
        <taxon>Insecta</taxon>
        <taxon>Pterygota</taxon>
        <taxon>Neoptera</taxon>
        <taxon>Paraneoptera</taxon>
        <taxon>Thysanoptera</taxon>
        <taxon>Terebrantia</taxon>
        <taxon>Thripoidea</taxon>
        <taxon>Thripidae</taxon>
        <taxon>Megalurothrips</taxon>
    </lineage>
</organism>
<reference evidence="10" key="1">
    <citation type="submission" date="2022-12" db="EMBL/GenBank/DDBJ databases">
        <title>Chromosome-level genome assembly of the bean flower thrips Megalurothrips usitatus.</title>
        <authorList>
            <person name="Ma L."/>
            <person name="Liu Q."/>
            <person name="Li H."/>
            <person name="Cai W."/>
        </authorList>
    </citation>
    <scope>NUCLEOTIDE SEQUENCE</scope>
    <source>
        <strain evidence="10">Cailab_2022a</strain>
    </source>
</reference>
<protein>
    <recommendedName>
        <fullName evidence="7">MICOS complex subunit MIC60</fullName>
    </recommendedName>
    <alternativeName>
        <fullName evidence="7">Mitofilin</fullName>
    </alternativeName>
</protein>
<gene>
    <name evidence="10" type="ORF">ONE63_009657</name>
</gene>
<dbReference type="AlphaFoldDB" id="A0AAV7XK12"/>
<keyword evidence="8" id="KW-0175">Coiled coil</keyword>
<evidence type="ECO:0000256" key="1">
    <source>
        <dbReference type="ARBA" id="ARBA00010877"/>
    </source>
</evidence>
<comment type="similarity">
    <text evidence="1 7">Belongs to the MICOS complex subunit Mic60 family.</text>
</comment>
<dbReference type="Pfam" id="PF09731">
    <property type="entry name" value="Mitofilin"/>
    <property type="match status" value="1"/>
</dbReference>
<comment type="subunit">
    <text evidence="7">Component of the mitochondrial contact site and cristae organizing system (MICOS) complex.</text>
</comment>
<dbReference type="PANTHER" id="PTHR15415">
    <property type="entry name" value="MITOFILIN"/>
    <property type="match status" value="1"/>
</dbReference>
<evidence type="ECO:0000256" key="4">
    <source>
        <dbReference type="ARBA" id="ARBA00022989"/>
    </source>
</evidence>
<evidence type="ECO:0000256" key="8">
    <source>
        <dbReference type="SAM" id="Coils"/>
    </source>
</evidence>
<evidence type="ECO:0000313" key="11">
    <source>
        <dbReference type="Proteomes" id="UP001075354"/>
    </source>
</evidence>
<feature type="coiled-coil region" evidence="8">
    <location>
        <begin position="267"/>
        <end position="327"/>
    </location>
</feature>
<name>A0AAV7XK12_9NEOP</name>
<keyword evidence="4" id="KW-1133">Transmembrane helix</keyword>
<evidence type="ECO:0000256" key="6">
    <source>
        <dbReference type="ARBA" id="ARBA00023136"/>
    </source>
</evidence>
<keyword evidence="3 7" id="KW-0999">Mitochondrion inner membrane</keyword>
<accession>A0AAV7XK12</accession>
<comment type="function">
    <text evidence="7">Component of the MICOS complex, a large protein complex of the mitochondrial inner membrane that plays crucial roles in the maintenance of crista junctions, inner membrane architecture, and formation of contact sites to the outer membrane.</text>
</comment>
<evidence type="ECO:0000256" key="9">
    <source>
        <dbReference type="SAM" id="MobiDB-lite"/>
    </source>
</evidence>
<keyword evidence="5 7" id="KW-0496">Mitochondrion</keyword>
<proteinExistence type="inferred from homology"/>
<evidence type="ECO:0000256" key="2">
    <source>
        <dbReference type="ARBA" id="ARBA00022692"/>
    </source>
</evidence>
<comment type="caution">
    <text evidence="10">The sequence shown here is derived from an EMBL/GenBank/DDBJ whole genome shotgun (WGS) entry which is preliminary data.</text>
</comment>